<evidence type="ECO:0000313" key="2">
    <source>
        <dbReference type="EMBL" id="OGG06586.1"/>
    </source>
</evidence>
<evidence type="ECO:0000259" key="1">
    <source>
        <dbReference type="Pfam" id="PF04909"/>
    </source>
</evidence>
<proteinExistence type="predicted"/>
<dbReference type="Proteomes" id="UP000179129">
    <property type="component" value="Unassembled WGS sequence"/>
</dbReference>
<accession>A0A1F5Z2E7</accession>
<protein>
    <recommendedName>
        <fullName evidence="1">Amidohydrolase-related domain-containing protein</fullName>
    </recommendedName>
</protein>
<dbReference type="AlphaFoldDB" id="A0A1F5Z2E7"/>
<dbReference type="InterPro" id="IPR006680">
    <property type="entry name" value="Amidohydro-rel"/>
</dbReference>
<dbReference type="SUPFAM" id="SSF51556">
    <property type="entry name" value="Metallo-dependent hydrolases"/>
    <property type="match status" value="1"/>
</dbReference>
<reference evidence="2 3" key="1">
    <citation type="journal article" date="2016" name="Nat. Commun.">
        <title>Thousands of microbial genomes shed light on interconnected biogeochemical processes in an aquifer system.</title>
        <authorList>
            <person name="Anantharaman K."/>
            <person name="Brown C.T."/>
            <person name="Hug L.A."/>
            <person name="Sharon I."/>
            <person name="Castelle C.J."/>
            <person name="Probst A.J."/>
            <person name="Thomas B.C."/>
            <person name="Singh A."/>
            <person name="Wilkins M.J."/>
            <person name="Karaoz U."/>
            <person name="Brodie E.L."/>
            <person name="Williams K.H."/>
            <person name="Hubbard S.S."/>
            <person name="Banfield J.F."/>
        </authorList>
    </citation>
    <scope>NUCLEOTIDE SEQUENCE [LARGE SCALE GENOMIC DNA]</scope>
</reference>
<feature type="domain" description="Amidohydrolase-related" evidence="1">
    <location>
        <begin position="263"/>
        <end position="431"/>
    </location>
</feature>
<dbReference type="Pfam" id="PF04909">
    <property type="entry name" value="Amidohydro_2"/>
    <property type="match status" value="1"/>
</dbReference>
<evidence type="ECO:0000313" key="3">
    <source>
        <dbReference type="Proteomes" id="UP000179129"/>
    </source>
</evidence>
<dbReference type="EMBL" id="MFIX01000020">
    <property type="protein sequence ID" value="OGG06586.1"/>
    <property type="molecule type" value="Genomic_DNA"/>
</dbReference>
<name>A0A1F5Z2E7_9BACT</name>
<dbReference type="PANTHER" id="PTHR43383:SF2">
    <property type="entry name" value="AMIDOHYDROLASE 2 FAMILY PROTEIN"/>
    <property type="match status" value="1"/>
</dbReference>
<sequence length="439" mass="50583">MPSKDSLYNEIRQEIARLPIIDSHEHTKSERFRRESPFTPLALGYIGCDLCGAGASDSESADVENAGLNPEAAREVMLKYWPDTRTTGYGRSIERTLRDIFGIQKLDRGNYPVLAEKIRNGITEGCYEHWFRERYNIQAVILDVEDDDAYLPFFYHSLRQSKSFILCDSREKLENLESLSGCSIHSAAQLREAMWRYLEHLLETRKNVVALKNNLAYRRSLYFERTTLEDADRSFNRLFAGKYAHHASSWIETQHRSYEELAPLQNFLVHESVRFAEEHGLAYQIHTGLQAGYTNRISDSRPSLLIDLISEYRRVPFILFHGGFPYCREWGVLGKNFPNVYLDLCWMHIISPATTVQMLDEWLDYVPNNKLFGFGGDLHMVESIHGHLEQARDNIARALALKVGRGDFDLPTALEVAAKMLFDNPNRVLKLQLQPVSRS</sequence>
<organism evidence="2 3">
    <name type="scientific">Candidatus Glassbacteria bacterium RIFCSPLOWO2_12_FULL_58_11</name>
    <dbReference type="NCBI Taxonomy" id="1817867"/>
    <lineage>
        <taxon>Bacteria</taxon>
        <taxon>Candidatus Glassiibacteriota</taxon>
    </lineage>
</organism>
<dbReference type="GO" id="GO:0016787">
    <property type="term" value="F:hydrolase activity"/>
    <property type="evidence" value="ECO:0007669"/>
    <property type="project" value="InterPro"/>
</dbReference>
<dbReference type="STRING" id="1817867.A3F83_14435"/>
<dbReference type="InterPro" id="IPR032466">
    <property type="entry name" value="Metal_Hydrolase"/>
</dbReference>
<comment type="caution">
    <text evidence="2">The sequence shown here is derived from an EMBL/GenBank/DDBJ whole genome shotgun (WGS) entry which is preliminary data.</text>
</comment>
<gene>
    <name evidence="2" type="ORF">A3F83_14435</name>
</gene>
<dbReference type="Gene3D" id="3.20.20.140">
    <property type="entry name" value="Metal-dependent hydrolases"/>
    <property type="match status" value="1"/>
</dbReference>
<dbReference type="PANTHER" id="PTHR43383">
    <property type="entry name" value="NODULIN 6"/>
    <property type="match status" value="1"/>
</dbReference>